<comment type="caution">
    <text evidence="9">The sequence shown here is derived from an EMBL/GenBank/DDBJ whole genome shotgun (WGS) entry which is preliminary data.</text>
</comment>
<evidence type="ECO:0000256" key="6">
    <source>
        <dbReference type="ARBA" id="ARBA00023274"/>
    </source>
</evidence>
<dbReference type="Pfam" id="PF10780">
    <property type="entry name" value="MRP_L53"/>
    <property type="match status" value="1"/>
</dbReference>
<evidence type="ECO:0000313" key="9">
    <source>
        <dbReference type="EMBL" id="KAH0617612.1"/>
    </source>
</evidence>
<evidence type="ECO:0000256" key="3">
    <source>
        <dbReference type="ARBA" id="ARBA00022946"/>
    </source>
</evidence>
<evidence type="ECO:0000313" key="10">
    <source>
        <dbReference type="Proteomes" id="UP000826234"/>
    </source>
</evidence>
<dbReference type="PANTHER" id="PTHR33618">
    <property type="entry name" value="39S RIBOSOMAL PROTEIN L53, MITOCHONDRIAL"/>
    <property type="match status" value="1"/>
</dbReference>
<gene>
    <name evidence="9" type="ORF">JD844_016039</name>
</gene>
<keyword evidence="10" id="KW-1185">Reference proteome</keyword>
<evidence type="ECO:0000256" key="4">
    <source>
        <dbReference type="ARBA" id="ARBA00022980"/>
    </source>
</evidence>
<dbReference type="EMBL" id="JAIPUX010005289">
    <property type="protein sequence ID" value="KAH0617612.1"/>
    <property type="molecule type" value="Genomic_DNA"/>
</dbReference>
<keyword evidence="6" id="KW-0687">Ribonucleoprotein</keyword>
<keyword evidence="3" id="KW-0809">Transit peptide</keyword>
<reference evidence="9 10" key="1">
    <citation type="journal article" date="2022" name="Gigascience">
        <title>A chromosome-level genome assembly and annotation of the desert horned lizard, Phrynosoma platyrhinos, provides insight into chromosomal rearrangements among reptiles.</title>
        <authorList>
            <person name="Koochekian N."/>
            <person name="Ascanio A."/>
            <person name="Farleigh K."/>
            <person name="Card D.C."/>
            <person name="Schield D.R."/>
            <person name="Castoe T.A."/>
            <person name="Jezkova T."/>
        </authorList>
    </citation>
    <scope>NUCLEOTIDE SEQUENCE [LARGE SCALE GENOMIC DNA]</scope>
    <source>
        <strain evidence="9">NK-2021</strain>
    </source>
</reference>
<organism evidence="9 10">
    <name type="scientific">Phrynosoma platyrhinos</name>
    <name type="common">Desert horned lizard</name>
    <dbReference type="NCBI Taxonomy" id="52577"/>
    <lineage>
        <taxon>Eukaryota</taxon>
        <taxon>Metazoa</taxon>
        <taxon>Chordata</taxon>
        <taxon>Craniata</taxon>
        <taxon>Vertebrata</taxon>
        <taxon>Euteleostomi</taxon>
        <taxon>Lepidosauria</taxon>
        <taxon>Squamata</taxon>
        <taxon>Bifurcata</taxon>
        <taxon>Unidentata</taxon>
        <taxon>Episquamata</taxon>
        <taxon>Toxicofera</taxon>
        <taxon>Iguania</taxon>
        <taxon>Phrynosomatidae</taxon>
        <taxon>Phrynosomatinae</taxon>
        <taxon>Phrynosoma</taxon>
    </lineage>
</organism>
<protein>
    <recommendedName>
        <fullName evidence="7">Large ribosomal subunit protein mL53</fullName>
    </recommendedName>
    <alternativeName>
        <fullName evidence="8">39S ribosomal protein L53, mitochondrial</fullName>
    </alternativeName>
</protein>
<sequence length="113" mass="12779">MAFVLPKRAGVSLKQVKSVLVRFCPFEANVESTRNFLQCLYVKKAYTSNINCDMKTDIKHDGSEPVIDITFVDGERLIMKGANLTIREMLQAFNSRCMAKELVSQEKAQKKSS</sequence>
<evidence type="ECO:0000256" key="7">
    <source>
        <dbReference type="ARBA" id="ARBA00035180"/>
    </source>
</evidence>
<dbReference type="Proteomes" id="UP000826234">
    <property type="component" value="Unassembled WGS sequence"/>
</dbReference>
<evidence type="ECO:0000256" key="5">
    <source>
        <dbReference type="ARBA" id="ARBA00023128"/>
    </source>
</evidence>
<keyword evidence="5" id="KW-0496">Mitochondrion</keyword>
<proteinExistence type="inferred from homology"/>
<dbReference type="Gene3D" id="3.40.30.10">
    <property type="entry name" value="Glutaredoxin"/>
    <property type="match status" value="1"/>
</dbReference>
<accession>A0ABQ7SK29</accession>
<keyword evidence="4" id="KW-0689">Ribosomal protein</keyword>
<dbReference type="PANTHER" id="PTHR33618:SF1">
    <property type="entry name" value="LARGE RIBOSOMAL SUBUNIT PROTEIN ML53"/>
    <property type="match status" value="1"/>
</dbReference>
<evidence type="ECO:0000256" key="2">
    <source>
        <dbReference type="ARBA" id="ARBA00005557"/>
    </source>
</evidence>
<name>A0ABQ7SK29_PHRPL</name>
<evidence type="ECO:0000256" key="8">
    <source>
        <dbReference type="ARBA" id="ARBA00042721"/>
    </source>
</evidence>
<comment type="subcellular location">
    <subcellularLocation>
        <location evidence="1">Mitochondrion</location>
    </subcellularLocation>
</comment>
<evidence type="ECO:0000256" key="1">
    <source>
        <dbReference type="ARBA" id="ARBA00004173"/>
    </source>
</evidence>
<comment type="similarity">
    <text evidence="2">Belongs to the mitochondrion-specific ribosomal protein mL53 family.</text>
</comment>
<dbReference type="InterPro" id="IPR052473">
    <property type="entry name" value="mtLSU_mL53"/>
</dbReference>
<dbReference type="InterPro" id="IPR019716">
    <property type="entry name" value="Ribosomal_mL53"/>
</dbReference>